<comment type="caution">
    <text evidence="3">The sequence shown here is derived from an EMBL/GenBank/DDBJ whole genome shotgun (WGS) entry which is preliminary data.</text>
</comment>
<dbReference type="AlphaFoldDB" id="A0A135SQP4"/>
<organism evidence="3 4">
    <name type="scientific">Colletotrichum salicis</name>
    <dbReference type="NCBI Taxonomy" id="1209931"/>
    <lineage>
        <taxon>Eukaryota</taxon>
        <taxon>Fungi</taxon>
        <taxon>Dikarya</taxon>
        <taxon>Ascomycota</taxon>
        <taxon>Pezizomycotina</taxon>
        <taxon>Sordariomycetes</taxon>
        <taxon>Hypocreomycetidae</taxon>
        <taxon>Glomerellales</taxon>
        <taxon>Glomerellaceae</taxon>
        <taxon>Colletotrichum</taxon>
        <taxon>Colletotrichum acutatum species complex</taxon>
    </lineage>
</organism>
<evidence type="ECO:0000313" key="3">
    <source>
        <dbReference type="EMBL" id="KXH38239.1"/>
    </source>
</evidence>
<feature type="signal peptide" evidence="2">
    <location>
        <begin position="1"/>
        <end position="30"/>
    </location>
</feature>
<name>A0A135SQP4_9PEZI</name>
<gene>
    <name evidence="3" type="ORF">CSAL01_10244</name>
</gene>
<evidence type="ECO:0000256" key="1">
    <source>
        <dbReference type="SAM" id="MobiDB-lite"/>
    </source>
</evidence>
<dbReference type="Proteomes" id="UP000070121">
    <property type="component" value="Unassembled WGS sequence"/>
</dbReference>
<accession>A0A135SQP4</accession>
<dbReference type="EMBL" id="JFFI01002291">
    <property type="protein sequence ID" value="KXH38239.1"/>
    <property type="molecule type" value="Genomic_DNA"/>
</dbReference>
<keyword evidence="4" id="KW-1185">Reference proteome</keyword>
<feature type="compositionally biased region" description="Polar residues" evidence="1">
    <location>
        <begin position="89"/>
        <end position="99"/>
    </location>
</feature>
<protein>
    <submittedName>
        <fullName evidence="3">Uncharacterized protein</fullName>
    </submittedName>
</protein>
<evidence type="ECO:0000256" key="2">
    <source>
        <dbReference type="SAM" id="SignalP"/>
    </source>
</evidence>
<feature type="region of interest" description="Disordered" evidence="1">
    <location>
        <begin position="72"/>
        <end position="127"/>
    </location>
</feature>
<evidence type="ECO:0000313" key="4">
    <source>
        <dbReference type="Proteomes" id="UP000070121"/>
    </source>
</evidence>
<reference evidence="3" key="1">
    <citation type="submission" date="2014-02" db="EMBL/GenBank/DDBJ databases">
        <title>The genome sequence of Colletotrichum salicis CBS 607.94.</title>
        <authorList>
            <person name="Baroncelli R."/>
            <person name="Thon M.R."/>
        </authorList>
    </citation>
    <scope>NUCLEOTIDE SEQUENCE [LARGE SCALE GENOMIC DNA]</scope>
    <source>
        <strain evidence="3">CBS 607.94</strain>
    </source>
</reference>
<feature type="chain" id="PRO_5007802727" evidence="2">
    <location>
        <begin position="31"/>
        <end position="127"/>
    </location>
</feature>
<proteinExistence type="predicted"/>
<sequence length="127" mass="13902">MTWAQIKPTLPHLRLEFWFALHCAFSCTLSASNLSGREGSWSPASVLLDMPEPRYPPQSIACWGLALQIVHDRPRPSPSKSTRSGGKPVSNQPSINDSTMVGRGDKMSGSDNLHLHAKPCYGFENPG</sequence>
<feature type="compositionally biased region" description="Low complexity" evidence="1">
    <location>
        <begin position="78"/>
        <end position="88"/>
    </location>
</feature>
<keyword evidence="2" id="KW-0732">Signal</keyword>